<protein>
    <submittedName>
        <fullName evidence="2">Uncharacterized protein</fullName>
    </submittedName>
</protein>
<reference evidence="2" key="1">
    <citation type="submission" date="2020-02" db="EMBL/GenBank/DDBJ databases">
        <authorList>
            <person name="Meier V. D."/>
        </authorList>
    </citation>
    <scope>NUCLEOTIDE SEQUENCE</scope>
    <source>
        <strain evidence="2">AVDCRST_MAG10</strain>
    </source>
</reference>
<proteinExistence type="predicted"/>
<name>A0A6J4H6K2_9ACTN</name>
<accession>A0A6J4H6K2</accession>
<feature type="transmembrane region" description="Helical" evidence="1">
    <location>
        <begin position="39"/>
        <end position="61"/>
    </location>
</feature>
<feature type="transmembrane region" description="Helical" evidence="1">
    <location>
        <begin position="7"/>
        <end position="33"/>
    </location>
</feature>
<evidence type="ECO:0000313" key="2">
    <source>
        <dbReference type="EMBL" id="CAA9213788.1"/>
    </source>
</evidence>
<dbReference type="AlphaFoldDB" id="A0A6J4H6K2"/>
<evidence type="ECO:0000256" key="1">
    <source>
        <dbReference type="SAM" id="Phobius"/>
    </source>
</evidence>
<sequence length="136" mass="13571">MADLADGAAAVVVVAGGLVVGVVRGGWAVVVVVLTVAEVVGTTLVVVGVATVVGGSVDVVVSGSTPPTPLPAAATIPWSDAAFLSLTVPTEMAPMISSPAVAHASQRVAVNPLSPSSSTVVFRSRADLARPHRYRH</sequence>
<keyword evidence="1" id="KW-0472">Membrane</keyword>
<keyword evidence="1" id="KW-1133">Transmembrane helix</keyword>
<keyword evidence="1" id="KW-0812">Transmembrane</keyword>
<organism evidence="2">
    <name type="scientific">uncultured Acidimicrobiales bacterium</name>
    <dbReference type="NCBI Taxonomy" id="310071"/>
    <lineage>
        <taxon>Bacteria</taxon>
        <taxon>Bacillati</taxon>
        <taxon>Actinomycetota</taxon>
        <taxon>Acidimicrobiia</taxon>
        <taxon>Acidimicrobiales</taxon>
        <taxon>environmental samples</taxon>
    </lineage>
</organism>
<dbReference type="EMBL" id="CADCTB010000017">
    <property type="protein sequence ID" value="CAA9213788.1"/>
    <property type="molecule type" value="Genomic_DNA"/>
</dbReference>
<gene>
    <name evidence="2" type="ORF">AVDCRST_MAG10-271</name>
</gene>